<accession>A0A6A5RVK4</accession>
<sequence length="140" mass="15151">MSWRSSDLSHCLSVFSSSVYSLHSLLSAQVVSPSFCNFEGTGAIQASTSPSWQTPRTGRLSRASSFAQMVGDGICARRAPSSSVAARQTRVQMGATATVSAQRVGQVRLAVNLQVDRAVDRHRFGPASKRRRSGMRTFKD</sequence>
<protein>
    <submittedName>
        <fullName evidence="1">Uncharacterized protein</fullName>
    </submittedName>
</protein>
<reference evidence="1" key="1">
    <citation type="journal article" date="2020" name="Stud. Mycol.">
        <title>101 Dothideomycetes genomes: a test case for predicting lifestyles and emergence of pathogens.</title>
        <authorList>
            <person name="Haridas S."/>
            <person name="Albert R."/>
            <person name="Binder M."/>
            <person name="Bloem J."/>
            <person name="Labutti K."/>
            <person name="Salamov A."/>
            <person name="Andreopoulos B."/>
            <person name="Baker S."/>
            <person name="Barry K."/>
            <person name="Bills G."/>
            <person name="Bluhm B."/>
            <person name="Cannon C."/>
            <person name="Castanera R."/>
            <person name="Culley D."/>
            <person name="Daum C."/>
            <person name="Ezra D."/>
            <person name="Gonzalez J."/>
            <person name="Henrissat B."/>
            <person name="Kuo A."/>
            <person name="Liang C."/>
            <person name="Lipzen A."/>
            <person name="Lutzoni F."/>
            <person name="Magnuson J."/>
            <person name="Mondo S."/>
            <person name="Nolan M."/>
            <person name="Ohm R."/>
            <person name="Pangilinan J."/>
            <person name="Park H.-J."/>
            <person name="Ramirez L."/>
            <person name="Alfaro M."/>
            <person name="Sun H."/>
            <person name="Tritt A."/>
            <person name="Yoshinaga Y."/>
            <person name="Zwiers L.-H."/>
            <person name="Turgeon B."/>
            <person name="Goodwin S."/>
            <person name="Spatafora J."/>
            <person name="Crous P."/>
            <person name="Grigoriev I."/>
        </authorList>
    </citation>
    <scope>NUCLEOTIDE SEQUENCE</scope>
    <source>
        <strain evidence="1">CBS 183.55</strain>
    </source>
</reference>
<name>A0A6A5RVK4_9PLEO</name>
<proteinExistence type="predicted"/>
<evidence type="ECO:0000313" key="2">
    <source>
        <dbReference type="Proteomes" id="UP000800082"/>
    </source>
</evidence>
<dbReference type="AlphaFoldDB" id="A0A6A5RVK4"/>
<dbReference type="RefSeq" id="XP_033451801.1">
    <property type="nucleotide sequence ID" value="XM_033591414.1"/>
</dbReference>
<dbReference type="GeneID" id="54349082"/>
<evidence type="ECO:0000313" key="1">
    <source>
        <dbReference type="EMBL" id="KAF1931553.1"/>
    </source>
</evidence>
<keyword evidence="2" id="KW-1185">Reference proteome</keyword>
<gene>
    <name evidence="1" type="ORF">M421DRAFT_417320</name>
</gene>
<dbReference type="EMBL" id="ML978960">
    <property type="protein sequence ID" value="KAF1931553.1"/>
    <property type="molecule type" value="Genomic_DNA"/>
</dbReference>
<organism evidence="1 2">
    <name type="scientific">Didymella exigua CBS 183.55</name>
    <dbReference type="NCBI Taxonomy" id="1150837"/>
    <lineage>
        <taxon>Eukaryota</taxon>
        <taxon>Fungi</taxon>
        <taxon>Dikarya</taxon>
        <taxon>Ascomycota</taxon>
        <taxon>Pezizomycotina</taxon>
        <taxon>Dothideomycetes</taxon>
        <taxon>Pleosporomycetidae</taxon>
        <taxon>Pleosporales</taxon>
        <taxon>Pleosporineae</taxon>
        <taxon>Didymellaceae</taxon>
        <taxon>Didymella</taxon>
    </lineage>
</organism>
<dbReference type="Proteomes" id="UP000800082">
    <property type="component" value="Unassembled WGS sequence"/>
</dbReference>